<feature type="transmembrane region" description="Helical" evidence="7">
    <location>
        <begin position="139"/>
        <end position="164"/>
    </location>
</feature>
<evidence type="ECO:0000256" key="7">
    <source>
        <dbReference type="SAM" id="Phobius"/>
    </source>
</evidence>
<keyword evidence="3" id="KW-1003">Cell membrane</keyword>
<keyword evidence="2" id="KW-0813">Transport</keyword>
<evidence type="ECO:0000256" key="6">
    <source>
        <dbReference type="ARBA" id="ARBA00023136"/>
    </source>
</evidence>
<dbReference type="Pfam" id="PF00528">
    <property type="entry name" value="BPD_transp_1"/>
    <property type="match status" value="1"/>
</dbReference>
<organism evidence="9">
    <name type="scientific">bioreactor metagenome</name>
    <dbReference type="NCBI Taxonomy" id="1076179"/>
    <lineage>
        <taxon>unclassified sequences</taxon>
        <taxon>metagenomes</taxon>
        <taxon>ecological metagenomes</taxon>
    </lineage>
</organism>
<evidence type="ECO:0000256" key="4">
    <source>
        <dbReference type="ARBA" id="ARBA00022692"/>
    </source>
</evidence>
<name>A0A645BB36_9ZZZZ</name>
<dbReference type="CDD" id="cd06261">
    <property type="entry name" value="TM_PBP2"/>
    <property type="match status" value="1"/>
</dbReference>
<dbReference type="PROSITE" id="PS50928">
    <property type="entry name" value="ABC_TM1"/>
    <property type="match status" value="1"/>
</dbReference>
<proteinExistence type="predicted"/>
<evidence type="ECO:0000256" key="2">
    <source>
        <dbReference type="ARBA" id="ARBA00022448"/>
    </source>
</evidence>
<dbReference type="InterPro" id="IPR035906">
    <property type="entry name" value="MetI-like_sf"/>
</dbReference>
<evidence type="ECO:0000256" key="3">
    <source>
        <dbReference type="ARBA" id="ARBA00022475"/>
    </source>
</evidence>
<dbReference type="Gene3D" id="1.10.3720.10">
    <property type="entry name" value="MetI-like"/>
    <property type="match status" value="1"/>
</dbReference>
<evidence type="ECO:0000256" key="1">
    <source>
        <dbReference type="ARBA" id="ARBA00004651"/>
    </source>
</evidence>
<reference evidence="9" key="1">
    <citation type="submission" date="2019-08" db="EMBL/GenBank/DDBJ databases">
        <authorList>
            <person name="Kucharzyk K."/>
            <person name="Murdoch R.W."/>
            <person name="Higgins S."/>
            <person name="Loffler F."/>
        </authorList>
    </citation>
    <scope>NUCLEOTIDE SEQUENCE</scope>
</reference>
<dbReference type="EMBL" id="VSSQ01018779">
    <property type="protein sequence ID" value="MPM62268.1"/>
    <property type="molecule type" value="Genomic_DNA"/>
</dbReference>
<feature type="transmembrane region" description="Helical" evidence="7">
    <location>
        <begin position="97"/>
        <end position="118"/>
    </location>
</feature>
<evidence type="ECO:0000259" key="8">
    <source>
        <dbReference type="PROSITE" id="PS50928"/>
    </source>
</evidence>
<feature type="transmembrane region" description="Helical" evidence="7">
    <location>
        <begin position="35"/>
        <end position="55"/>
    </location>
</feature>
<comment type="caution">
    <text evidence="9">The sequence shown here is derived from an EMBL/GenBank/DDBJ whole genome shotgun (WGS) entry which is preliminary data.</text>
</comment>
<gene>
    <name evidence="9" type="primary">araQ_76</name>
    <name evidence="9" type="ORF">SDC9_109134</name>
</gene>
<keyword evidence="6 7" id="KW-0472">Membrane</keyword>
<sequence>MRLGRIQLWPQEIHLENYVQVLKVEGMMDALFTSLARTSLGTLWTVAGCAFLGYLVTKREMWLRRVWYRLIIITMYFNAGLIPWYMNLRMLGFLDNFWVYVIPGLVSPFNVILVKTFIESLPASMEESATLDGAGYIRCFASVIVPLITPILATLCVFSAVGQWNNFIDTMMLMPAGRFYTLQFLLYKYQHEAQSLAALVRTTQDTGAIANLAIKQTALSVQMTVAMVVTLPILLVYPFFQRYFVKGIMIGAVKG</sequence>
<accession>A0A645BB36</accession>
<evidence type="ECO:0000313" key="9">
    <source>
        <dbReference type="EMBL" id="MPM62268.1"/>
    </source>
</evidence>
<dbReference type="InterPro" id="IPR000515">
    <property type="entry name" value="MetI-like"/>
</dbReference>
<comment type="subcellular location">
    <subcellularLocation>
        <location evidence="1">Cell membrane</location>
        <topology evidence="1">Multi-pass membrane protein</topology>
    </subcellularLocation>
</comment>
<keyword evidence="4 7" id="KW-0812">Transmembrane</keyword>
<dbReference type="AlphaFoldDB" id="A0A645BB36"/>
<dbReference type="GO" id="GO:0055085">
    <property type="term" value="P:transmembrane transport"/>
    <property type="evidence" value="ECO:0007669"/>
    <property type="project" value="InterPro"/>
</dbReference>
<dbReference type="GO" id="GO:0005886">
    <property type="term" value="C:plasma membrane"/>
    <property type="evidence" value="ECO:0007669"/>
    <property type="project" value="UniProtKB-SubCell"/>
</dbReference>
<feature type="transmembrane region" description="Helical" evidence="7">
    <location>
        <begin position="221"/>
        <end position="240"/>
    </location>
</feature>
<dbReference type="SUPFAM" id="SSF161098">
    <property type="entry name" value="MetI-like"/>
    <property type="match status" value="1"/>
</dbReference>
<keyword evidence="5 7" id="KW-1133">Transmembrane helix</keyword>
<dbReference type="PANTHER" id="PTHR43744:SF9">
    <property type="entry name" value="POLYGALACTURONAN_RHAMNOGALACTURONAN TRANSPORT SYSTEM PERMEASE PROTEIN YTCP"/>
    <property type="match status" value="1"/>
</dbReference>
<feature type="domain" description="ABC transmembrane type-1" evidence="8">
    <location>
        <begin position="31"/>
        <end position="240"/>
    </location>
</feature>
<dbReference type="PANTHER" id="PTHR43744">
    <property type="entry name" value="ABC TRANSPORTER PERMEASE PROTEIN MG189-RELATED-RELATED"/>
    <property type="match status" value="1"/>
</dbReference>
<evidence type="ECO:0000256" key="5">
    <source>
        <dbReference type="ARBA" id="ARBA00022989"/>
    </source>
</evidence>
<feature type="transmembrane region" description="Helical" evidence="7">
    <location>
        <begin position="67"/>
        <end position="85"/>
    </location>
</feature>
<protein>
    <submittedName>
        <fullName evidence="9">L-arabinose transport system permease protein AraQ</fullName>
    </submittedName>
</protein>